<dbReference type="Proteomes" id="UP001524587">
    <property type="component" value="Unassembled WGS sequence"/>
</dbReference>
<reference evidence="4 5" key="1">
    <citation type="submission" date="2022-06" db="EMBL/GenBank/DDBJ databases">
        <title>Endosaccharibacter gen. nov., sp. nov., endophytic bacteria isolated from sugarcane.</title>
        <authorList>
            <person name="Pitiwittayakul N."/>
            <person name="Yukphan P."/>
            <person name="Charoenyingcharoen P."/>
            <person name="Tanasupawat S."/>
        </authorList>
    </citation>
    <scope>NUCLEOTIDE SEQUENCE [LARGE SCALE GENOMIC DNA]</scope>
    <source>
        <strain evidence="4 5">KSS8</strain>
    </source>
</reference>
<evidence type="ECO:0000313" key="4">
    <source>
        <dbReference type="EMBL" id="MCQ8277404.1"/>
    </source>
</evidence>
<dbReference type="InterPro" id="IPR014319">
    <property type="entry name" value="Phageshock_PspA"/>
</dbReference>
<dbReference type="EMBL" id="JAMSKV010000002">
    <property type="protein sequence ID" value="MCQ8277404.1"/>
    <property type="molecule type" value="Genomic_DNA"/>
</dbReference>
<dbReference type="PANTHER" id="PTHR31088">
    <property type="entry name" value="MEMBRANE-ASSOCIATED PROTEIN VIPP1, CHLOROPLASTIC"/>
    <property type="match status" value="1"/>
</dbReference>
<comment type="similarity">
    <text evidence="1">Belongs to the PspA/Vipp/IM30 family.</text>
</comment>
<proteinExistence type="inferred from homology"/>
<gene>
    <name evidence="4" type="primary">pspA</name>
    <name evidence="4" type="ORF">NFI95_02930</name>
</gene>
<comment type="caution">
    <text evidence="4">The sequence shown here is derived from an EMBL/GenBank/DDBJ whole genome shotgun (WGS) entry which is preliminary data.</text>
</comment>
<accession>A0ABT1W3G7</accession>
<dbReference type="Pfam" id="PF04012">
    <property type="entry name" value="PspA_IM30"/>
    <property type="match status" value="1"/>
</dbReference>
<feature type="coiled-coil region" evidence="2">
    <location>
        <begin position="115"/>
        <end position="142"/>
    </location>
</feature>
<dbReference type="InterPro" id="IPR007157">
    <property type="entry name" value="PspA_VIPP1"/>
</dbReference>
<feature type="region of interest" description="Disordered" evidence="3">
    <location>
        <begin position="215"/>
        <end position="236"/>
    </location>
</feature>
<evidence type="ECO:0000313" key="5">
    <source>
        <dbReference type="Proteomes" id="UP001524587"/>
    </source>
</evidence>
<dbReference type="RefSeq" id="WP_422862853.1">
    <property type="nucleotide sequence ID" value="NZ_JAMSKV010000002.1"/>
</dbReference>
<protein>
    <submittedName>
        <fullName evidence="4">Phage shock protein PspA</fullName>
    </submittedName>
</protein>
<keyword evidence="2" id="KW-0175">Coiled coil</keyword>
<keyword evidence="5" id="KW-1185">Reference proteome</keyword>
<evidence type="ECO:0000256" key="3">
    <source>
        <dbReference type="SAM" id="MobiDB-lite"/>
    </source>
</evidence>
<name>A0ABT1W3G7_9PROT</name>
<dbReference type="PANTHER" id="PTHR31088:SF6">
    <property type="entry name" value="PHAGE SHOCK PROTEIN A"/>
    <property type="match status" value="1"/>
</dbReference>
<organism evidence="4 5">
    <name type="scientific">Endosaccharibacter trunci</name>
    <dbReference type="NCBI Taxonomy" id="2812733"/>
    <lineage>
        <taxon>Bacteria</taxon>
        <taxon>Pseudomonadati</taxon>
        <taxon>Pseudomonadota</taxon>
        <taxon>Alphaproteobacteria</taxon>
        <taxon>Acetobacterales</taxon>
        <taxon>Acetobacteraceae</taxon>
        <taxon>Endosaccharibacter</taxon>
    </lineage>
</organism>
<evidence type="ECO:0000256" key="1">
    <source>
        <dbReference type="ARBA" id="ARBA00043985"/>
    </source>
</evidence>
<sequence>MSIFSRLSDIVNANINTLVARAEDPRKIIRLIIQEMEDTLVEVRSSAVQTIAERKELERRMAQLARDEAEWERKAELALTHNREDLARGALQARTHLAKTREGLRTQHEQIVSGLAQQNDDIAKLQAKLADAKSREQALMSRASIANSRVKLRERLYDERIGDAFGRFEQVERNLDALEGRVESFDLGRRTLEQEIEGLEADSAVETELAAMRARLRKRDEAPSAPAVEGPETTRS</sequence>
<dbReference type="NCBIfam" id="TIGR02977">
    <property type="entry name" value="phageshock_pspA"/>
    <property type="match status" value="1"/>
</dbReference>
<feature type="coiled-coil region" evidence="2">
    <location>
        <begin position="47"/>
        <end position="74"/>
    </location>
</feature>
<evidence type="ECO:0000256" key="2">
    <source>
        <dbReference type="SAM" id="Coils"/>
    </source>
</evidence>